<sequence length="712" mass="79737">MRHPASAVYATPSRIRQGRPFPRGAVFDGQGTNFALFSAHATRVELCLFDDAGAETRLDLPEYSNEIWHGYLPDVQPGQRYGYRVHGPYAPGEGHRFNPNKLLLDPYAREIEGDLIWADELYGYTVGHPDGDLSFDERDSAPFMPKCVVVEDSYDWGDDARLQTPWSDTLVYETHVRGYTMRHPQVPQELRGTCAGLAQEPVLRYIKALGVSAVELLPVHAYLDDQHLLDKGLRNYWGYNTLGFFAIKSRYLASGQRDEFRDMVKAMHRQGLEVILDVVYNHTAEGSELGPTLSFRGIDNASYYRLAEDKRYYINDTGTGNTLNLSNSRVIQLVNDSLRYWAGEMHVDGFRFDLATILGREPTGFDQRGGFLDACNQDPLLSEVKLIAEPWDCGPGGYQVGHFPPGWSEWNDKYRDNARAFWKGDDGMLAEFATRFTGSADLFDRRGRRPWASLNFITAHDGFTLRDLVSYNDKHNDANGEDNRDGSNNDGSCNYGAEGASDDAEILQLRERQSKNLLATLLLAQGTPMLLAGDERAQTQGGNNNTYCQDNEITWLDWDNDPTEGRLTDFVKALSALRKRYPILTRGRFLNGQYNEEAGVRDLTWLNPGGTEMEEAHWTEAGARAIGLVLEGKAQTSGVKELANDDTLLIVINAYHEGVNFVLPSAEEALHWKLVLSTDETLQVDAMPAGASDFLAPPRSVSVFEYQAPQPG</sequence>
<dbReference type="Pfam" id="PF02922">
    <property type="entry name" value="CBM_48"/>
    <property type="match status" value="1"/>
</dbReference>
<dbReference type="PANTHER" id="PTHR43002">
    <property type="entry name" value="GLYCOGEN DEBRANCHING ENZYME"/>
    <property type="match status" value="1"/>
</dbReference>
<evidence type="ECO:0000259" key="5">
    <source>
        <dbReference type="SMART" id="SM00642"/>
    </source>
</evidence>
<evidence type="ECO:0000256" key="3">
    <source>
        <dbReference type="ARBA" id="ARBA00023295"/>
    </source>
</evidence>
<dbReference type="RefSeq" id="WP_074375470.1">
    <property type="nucleotide sequence ID" value="NZ_CP076252.1"/>
</dbReference>
<feature type="domain" description="Glycosyl hydrolase family 13 catalytic" evidence="5">
    <location>
        <begin position="173"/>
        <end position="578"/>
    </location>
</feature>
<dbReference type="Gene3D" id="2.60.40.10">
    <property type="entry name" value="Immunoglobulins"/>
    <property type="match status" value="1"/>
</dbReference>
<evidence type="ECO:0000256" key="2">
    <source>
        <dbReference type="ARBA" id="ARBA00022801"/>
    </source>
</evidence>
<dbReference type="InterPro" id="IPR004193">
    <property type="entry name" value="Glyco_hydro_13_N"/>
</dbReference>
<keyword evidence="2" id="KW-0378">Hydrolase</keyword>
<name>A0A1M4L3B8_9XANT</name>
<dbReference type="InterPro" id="IPR013783">
    <property type="entry name" value="Ig-like_fold"/>
</dbReference>
<dbReference type="CDD" id="cd02856">
    <property type="entry name" value="E_set_GDE_Isoamylase_N"/>
    <property type="match status" value="1"/>
</dbReference>
<evidence type="ECO:0000256" key="1">
    <source>
        <dbReference type="ARBA" id="ARBA00008061"/>
    </source>
</evidence>
<dbReference type="SUPFAM" id="SSF51445">
    <property type="entry name" value="(Trans)glycosidases"/>
    <property type="match status" value="1"/>
</dbReference>
<gene>
    <name evidence="6" type="ORF">XTGNCPPB3709_1560</name>
</gene>
<dbReference type="InterPro" id="IPR011837">
    <property type="entry name" value="Glycogen_debranch_GlgX"/>
</dbReference>
<dbReference type="NCBIfam" id="TIGR02100">
    <property type="entry name" value="glgX_debranch"/>
    <property type="match status" value="1"/>
</dbReference>
<dbReference type="InterPro" id="IPR044505">
    <property type="entry name" value="GlgX_Isoamylase_N_E_set"/>
</dbReference>
<dbReference type="InterPro" id="IPR013780">
    <property type="entry name" value="Glyco_hydro_b"/>
</dbReference>
<evidence type="ECO:0000313" key="7">
    <source>
        <dbReference type="Proteomes" id="UP000184997"/>
    </source>
</evidence>
<dbReference type="SUPFAM" id="SSF81296">
    <property type="entry name" value="E set domains"/>
    <property type="match status" value="1"/>
</dbReference>
<protein>
    <submittedName>
        <fullName evidence="6">Glycogen debranching protein</fullName>
    </submittedName>
</protein>
<dbReference type="GO" id="GO:0004135">
    <property type="term" value="F:amylo-alpha-1,6-glucosidase activity"/>
    <property type="evidence" value="ECO:0007669"/>
    <property type="project" value="InterPro"/>
</dbReference>
<dbReference type="EMBL" id="FLUK01000128">
    <property type="protein sequence ID" value="SBV87634.1"/>
    <property type="molecule type" value="Genomic_DNA"/>
</dbReference>
<proteinExistence type="inferred from homology"/>
<dbReference type="AlphaFoldDB" id="A0A1M4L3B8"/>
<dbReference type="SMART" id="SM00642">
    <property type="entry name" value="Aamy"/>
    <property type="match status" value="1"/>
</dbReference>
<dbReference type="Gene3D" id="2.60.40.1180">
    <property type="entry name" value="Golgi alpha-mannosidase II"/>
    <property type="match status" value="1"/>
</dbReference>
<comment type="similarity">
    <text evidence="1">Belongs to the glycosyl hydrolase 13 family.</text>
</comment>
<dbReference type="GO" id="GO:0005980">
    <property type="term" value="P:glycogen catabolic process"/>
    <property type="evidence" value="ECO:0007669"/>
    <property type="project" value="InterPro"/>
</dbReference>
<feature type="compositionally biased region" description="Basic and acidic residues" evidence="4">
    <location>
        <begin position="476"/>
        <end position="487"/>
    </location>
</feature>
<keyword evidence="3" id="KW-0326">Glycosidase</keyword>
<reference evidence="7" key="1">
    <citation type="submission" date="2016-07" db="EMBL/GenBank/DDBJ databases">
        <authorList>
            <person name="Florea S."/>
            <person name="Webb J.S."/>
            <person name="Jaromczyk J."/>
            <person name="Schardl C.L."/>
        </authorList>
    </citation>
    <scope>NUCLEOTIDE SEQUENCE [LARGE SCALE GENOMIC DNA]</scope>
</reference>
<dbReference type="InterPro" id="IPR014756">
    <property type="entry name" value="Ig_E-set"/>
</dbReference>
<dbReference type="InterPro" id="IPR017853">
    <property type="entry name" value="GH"/>
</dbReference>
<dbReference type="Gene3D" id="3.20.20.80">
    <property type="entry name" value="Glycosidases"/>
    <property type="match status" value="1"/>
</dbReference>
<organism evidence="6 7">
    <name type="scientific">Xanthomonas graminis pv. graminis</name>
    <dbReference type="NCBI Taxonomy" id="134874"/>
    <lineage>
        <taxon>Bacteria</taxon>
        <taxon>Pseudomonadati</taxon>
        <taxon>Pseudomonadota</taxon>
        <taxon>Gammaproteobacteria</taxon>
        <taxon>Lysobacterales</taxon>
        <taxon>Lysobacteraceae</taxon>
        <taxon>Xanthomonas</taxon>
        <taxon>Xanthomonas translucens group</taxon>
        <taxon>Xanthomonas graminis</taxon>
    </lineage>
</organism>
<dbReference type="Pfam" id="PF00128">
    <property type="entry name" value="Alpha-amylase"/>
    <property type="match status" value="1"/>
</dbReference>
<feature type="region of interest" description="Disordered" evidence="4">
    <location>
        <begin position="476"/>
        <end position="497"/>
    </location>
</feature>
<dbReference type="SUPFAM" id="SSF51011">
    <property type="entry name" value="Glycosyl hydrolase domain"/>
    <property type="match status" value="1"/>
</dbReference>
<dbReference type="Proteomes" id="UP000184997">
    <property type="component" value="Unassembled WGS sequence"/>
</dbReference>
<dbReference type="InterPro" id="IPR006047">
    <property type="entry name" value="GH13_cat_dom"/>
</dbReference>
<evidence type="ECO:0000313" key="6">
    <source>
        <dbReference type="EMBL" id="SBV87634.1"/>
    </source>
</evidence>
<dbReference type="CDD" id="cd11326">
    <property type="entry name" value="AmyAc_Glg_debranch"/>
    <property type="match status" value="1"/>
</dbReference>
<evidence type="ECO:0000256" key="4">
    <source>
        <dbReference type="SAM" id="MobiDB-lite"/>
    </source>
</evidence>
<accession>A0A1M4L3B8</accession>